<accession>A0A8H9FYT2</accession>
<comment type="caution">
    <text evidence="1">The sequence shown here is derived from an EMBL/GenBank/DDBJ whole genome shotgun (WGS) entry which is preliminary data.</text>
</comment>
<reference evidence="1" key="2">
    <citation type="submission" date="2020-09" db="EMBL/GenBank/DDBJ databases">
        <authorList>
            <person name="Sun Q."/>
            <person name="Zhou Y."/>
        </authorList>
    </citation>
    <scope>NUCLEOTIDE SEQUENCE</scope>
    <source>
        <strain evidence="1">CGMCC 1.15966</strain>
    </source>
</reference>
<gene>
    <name evidence="1" type="ORF">GCM10011516_11070</name>
</gene>
<dbReference type="Proteomes" id="UP000614460">
    <property type="component" value="Unassembled WGS sequence"/>
</dbReference>
<reference evidence="1" key="1">
    <citation type="journal article" date="2014" name="Int. J. Syst. Evol. Microbiol.">
        <title>Complete genome sequence of Corynebacterium casei LMG S-19264T (=DSM 44701T), isolated from a smear-ripened cheese.</title>
        <authorList>
            <consortium name="US DOE Joint Genome Institute (JGI-PGF)"/>
            <person name="Walter F."/>
            <person name="Albersmeier A."/>
            <person name="Kalinowski J."/>
            <person name="Ruckert C."/>
        </authorList>
    </citation>
    <scope>NUCLEOTIDE SEQUENCE</scope>
    <source>
        <strain evidence="1">CGMCC 1.15966</strain>
    </source>
</reference>
<evidence type="ECO:0000313" key="2">
    <source>
        <dbReference type="Proteomes" id="UP000614460"/>
    </source>
</evidence>
<dbReference type="AlphaFoldDB" id="A0A8H9FYT2"/>
<sequence length="138" mass="15975">MKINLSKGLIRSNKIIRMTTKLLLSAILWSLVCCTPYKFKRYEGFIYQAEKPLPHVEIFEQDNPENSTQTDEDGFFSLNKRAGAVSRFLMVRKNNAIIDSIQVIRTSAGEQLAYYFTESRKDTLFLKPETDGMNLERK</sequence>
<name>A0A8H9FYT2_9SPHI</name>
<evidence type="ECO:0008006" key="3">
    <source>
        <dbReference type="Google" id="ProtNLM"/>
    </source>
</evidence>
<evidence type="ECO:0000313" key="1">
    <source>
        <dbReference type="EMBL" id="GGE15061.1"/>
    </source>
</evidence>
<protein>
    <recommendedName>
        <fullName evidence="3">Carboxypeptidase regulatory-like domain-containing protein</fullName>
    </recommendedName>
</protein>
<dbReference type="EMBL" id="BMKM01000002">
    <property type="protein sequence ID" value="GGE15061.1"/>
    <property type="molecule type" value="Genomic_DNA"/>
</dbReference>
<keyword evidence="2" id="KW-1185">Reference proteome</keyword>
<organism evidence="1 2">
    <name type="scientific">Sphingobacterium cellulitidis</name>
    <dbReference type="NCBI Taxonomy" id="1768011"/>
    <lineage>
        <taxon>Bacteria</taxon>
        <taxon>Pseudomonadati</taxon>
        <taxon>Bacteroidota</taxon>
        <taxon>Sphingobacteriia</taxon>
        <taxon>Sphingobacteriales</taxon>
        <taxon>Sphingobacteriaceae</taxon>
        <taxon>Sphingobacterium</taxon>
    </lineage>
</organism>
<proteinExistence type="predicted"/>